<dbReference type="Proteomes" id="UP000054248">
    <property type="component" value="Unassembled WGS sequence"/>
</dbReference>
<sequence length="55" mass="5910">MVWVCGIYNLTARANKTLSVSMVSGCLCGTGPCKMLSGRGLKIETIRVATRYLVS</sequence>
<proteinExistence type="predicted"/>
<dbReference type="HOGENOM" id="CLU_3034094_0_0_1"/>
<organism evidence="1 2">
    <name type="scientific">Tulasnella calospora MUT 4182</name>
    <dbReference type="NCBI Taxonomy" id="1051891"/>
    <lineage>
        <taxon>Eukaryota</taxon>
        <taxon>Fungi</taxon>
        <taxon>Dikarya</taxon>
        <taxon>Basidiomycota</taxon>
        <taxon>Agaricomycotina</taxon>
        <taxon>Agaricomycetes</taxon>
        <taxon>Cantharellales</taxon>
        <taxon>Tulasnellaceae</taxon>
        <taxon>Tulasnella</taxon>
    </lineage>
</organism>
<gene>
    <name evidence="1" type="ORF">M407DRAFT_130673</name>
</gene>
<accession>A0A0C3Q994</accession>
<reference evidence="1 2" key="1">
    <citation type="submission" date="2014-04" db="EMBL/GenBank/DDBJ databases">
        <authorList>
            <consortium name="DOE Joint Genome Institute"/>
            <person name="Kuo A."/>
            <person name="Girlanda M."/>
            <person name="Perotto S."/>
            <person name="Kohler A."/>
            <person name="Nagy L.G."/>
            <person name="Floudas D."/>
            <person name="Copeland A."/>
            <person name="Barry K.W."/>
            <person name="Cichocki N."/>
            <person name="Veneault-Fourrey C."/>
            <person name="LaButti K."/>
            <person name="Lindquist E.A."/>
            <person name="Lipzen A."/>
            <person name="Lundell T."/>
            <person name="Morin E."/>
            <person name="Murat C."/>
            <person name="Sun H."/>
            <person name="Tunlid A."/>
            <person name="Henrissat B."/>
            <person name="Grigoriev I.V."/>
            <person name="Hibbett D.S."/>
            <person name="Martin F."/>
            <person name="Nordberg H.P."/>
            <person name="Cantor M.N."/>
            <person name="Hua S.X."/>
        </authorList>
    </citation>
    <scope>NUCLEOTIDE SEQUENCE [LARGE SCALE GENOMIC DNA]</scope>
    <source>
        <strain evidence="1 2">MUT 4182</strain>
    </source>
</reference>
<reference evidence="2" key="2">
    <citation type="submission" date="2015-01" db="EMBL/GenBank/DDBJ databases">
        <title>Evolutionary Origins and Diversification of the Mycorrhizal Mutualists.</title>
        <authorList>
            <consortium name="DOE Joint Genome Institute"/>
            <consortium name="Mycorrhizal Genomics Consortium"/>
            <person name="Kohler A."/>
            <person name="Kuo A."/>
            <person name="Nagy L.G."/>
            <person name="Floudas D."/>
            <person name="Copeland A."/>
            <person name="Barry K.W."/>
            <person name="Cichocki N."/>
            <person name="Veneault-Fourrey C."/>
            <person name="LaButti K."/>
            <person name="Lindquist E.A."/>
            <person name="Lipzen A."/>
            <person name="Lundell T."/>
            <person name="Morin E."/>
            <person name="Murat C."/>
            <person name="Riley R."/>
            <person name="Ohm R."/>
            <person name="Sun H."/>
            <person name="Tunlid A."/>
            <person name="Henrissat B."/>
            <person name="Grigoriev I.V."/>
            <person name="Hibbett D.S."/>
            <person name="Martin F."/>
        </authorList>
    </citation>
    <scope>NUCLEOTIDE SEQUENCE [LARGE SCALE GENOMIC DNA]</scope>
    <source>
        <strain evidence="2">MUT 4182</strain>
    </source>
</reference>
<keyword evidence="2" id="KW-1185">Reference proteome</keyword>
<dbReference type="AlphaFoldDB" id="A0A0C3Q994"/>
<protein>
    <submittedName>
        <fullName evidence="1">Uncharacterized protein</fullName>
    </submittedName>
</protein>
<evidence type="ECO:0000313" key="2">
    <source>
        <dbReference type="Proteomes" id="UP000054248"/>
    </source>
</evidence>
<evidence type="ECO:0000313" key="1">
    <source>
        <dbReference type="EMBL" id="KIO21116.1"/>
    </source>
</evidence>
<name>A0A0C3Q994_9AGAM</name>
<dbReference type="EMBL" id="KN823149">
    <property type="protein sequence ID" value="KIO21116.1"/>
    <property type="molecule type" value="Genomic_DNA"/>
</dbReference>